<reference evidence="11" key="2">
    <citation type="journal article" date="2024" name="Plant">
        <title>Genomic evolution and insights into agronomic trait innovations of Sesamum species.</title>
        <authorList>
            <person name="Miao H."/>
            <person name="Wang L."/>
            <person name="Qu L."/>
            <person name="Liu H."/>
            <person name="Sun Y."/>
            <person name="Le M."/>
            <person name="Wang Q."/>
            <person name="Wei S."/>
            <person name="Zheng Y."/>
            <person name="Lin W."/>
            <person name="Duan Y."/>
            <person name="Cao H."/>
            <person name="Xiong S."/>
            <person name="Wang X."/>
            <person name="Wei L."/>
            <person name="Li C."/>
            <person name="Ma Q."/>
            <person name="Ju M."/>
            <person name="Zhao R."/>
            <person name="Li G."/>
            <person name="Mu C."/>
            <person name="Tian Q."/>
            <person name="Mei H."/>
            <person name="Zhang T."/>
            <person name="Gao T."/>
            <person name="Zhang H."/>
        </authorList>
    </citation>
    <scope>NUCLEOTIDE SEQUENCE</scope>
    <source>
        <strain evidence="11">G02</strain>
    </source>
</reference>
<dbReference type="Gene3D" id="3.40.50.300">
    <property type="entry name" value="P-loop containing nucleotide triphosphate hydrolases"/>
    <property type="match status" value="1"/>
</dbReference>
<dbReference type="GO" id="GO:0043531">
    <property type="term" value="F:ADP binding"/>
    <property type="evidence" value="ECO:0007669"/>
    <property type="project" value="InterPro"/>
</dbReference>
<accession>A0AAW2V6I7</accession>
<gene>
    <name evidence="11" type="ORF">Sradi_1036400</name>
</gene>
<dbReference type="Gene3D" id="1.10.8.430">
    <property type="entry name" value="Helical domain of apoptotic protease-activating factors"/>
    <property type="match status" value="1"/>
</dbReference>
<evidence type="ECO:0000256" key="3">
    <source>
        <dbReference type="ARBA" id="ARBA00022737"/>
    </source>
</evidence>
<dbReference type="PANTHER" id="PTHR36766">
    <property type="entry name" value="PLANT BROAD-SPECTRUM MILDEW RESISTANCE PROTEIN RPW8"/>
    <property type="match status" value="1"/>
</dbReference>
<dbReference type="Pfam" id="PF18052">
    <property type="entry name" value="Rx_N"/>
    <property type="match status" value="1"/>
</dbReference>
<dbReference type="Pfam" id="PF23598">
    <property type="entry name" value="LRR_14"/>
    <property type="match status" value="1"/>
</dbReference>
<sequence length="915" mass="104972">MSVFAVLERLAPFVEKEVNLVLNSKQDIQSLYSNLKQIQEVLQDAERRGVTDISVKTWLEKLQEWSYEVDDMLDEWETKILQQQIQKLEENDEVNHATLGEKVCHLVQSFYTRFQHVVDRRSTALETKELNERLDLILEEKEKFNFHASGSENLGGSKRVESTSFVDESCVYGRTSDKDNLLGKLLSEGEEIGTKIVSLVGPGGLGKTTLAQSLYNDSKTKEYFELRSWIYVSDPFDERRIAKTILGDEETADSGRLQMLLQRVLNHVSGKKFLIVLDDVWTEDYSKWEPLKSCLKGLPGSRILVTTRSERVARVMGSHEIQLLGYLSDADCWSILSGIAFAGRRIEEREKLEGVGIKIAMKCKGLPLAARSMGSMLSFRNSLREWEYVLESPLWKLEEVAEEVFRVLNLSYCNLSPVLKRCFSCCAIYRKHVSIHMRKLFRIWLADGYLSSKEPVDEVYLKGLKNFENLAMRSFFQVVRRDNHDESNIIFKIHDIVQDFANFISKSEYCFIMDGRQHSSHQTENDLSLENIRKVRSFSARYISGDVLTSYLIHLKRVRLLSLVSCNLKELPQEIGELIHLRYLELRNIPVPELPETLCNLYNLQTLDLEGCEKLSALPQGIHKLINLRRLLMYTTTELGELPQGFSELTGLWTLAGFKVGRGASKLGYLQNLNQLQGSLYLVLIDMDDDNDLVEAQKAELENKIHIRQLVLRFAGNVRIDVMDVLQQPPNLQRLRLLGYNCHRFPNWITSLNYLRVLDIRRCENCSSLPALGKLPMLEKLTVYSMGNLKCIGNEFLGIGDNIGASQEIAPSSSSSKETKFPKLKELSFQQFSAWEEWEDISEDMEGIVCIMPSLHAIQIIECPKLKALPHRLLHLTSSLQFLTIRKSELLLERYMKGSGDDWHIIAHVHNVETE</sequence>
<dbReference type="InterPro" id="IPR055414">
    <property type="entry name" value="LRR_R13L4/SHOC2-like"/>
</dbReference>
<dbReference type="InterPro" id="IPR032675">
    <property type="entry name" value="LRR_dom_sf"/>
</dbReference>
<evidence type="ECO:0000256" key="1">
    <source>
        <dbReference type="ARBA" id="ARBA00008894"/>
    </source>
</evidence>
<keyword evidence="2" id="KW-0433">Leucine-rich repeat</keyword>
<comment type="caution">
    <text evidence="11">The sequence shown here is derived from an EMBL/GenBank/DDBJ whole genome shotgun (WGS) entry which is preliminary data.</text>
</comment>
<name>A0AAW2V6I7_SESRA</name>
<dbReference type="InterPro" id="IPR058922">
    <property type="entry name" value="WHD_DRP"/>
</dbReference>
<dbReference type="SUPFAM" id="SSF52058">
    <property type="entry name" value="L domain-like"/>
    <property type="match status" value="1"/>
</dbReference>
<evidence type="ECO:0000259" key="9">
    <source>
        <dbReference type="Pfam" id="PF23559"/>
    </source>
</evidence>
<dbReference type="AlphaFoldDB" id="A0AAW2V6I7"/>
<dbReference type="InterPro" id="IPR002182">
    <property type="entry name" value="NB-ARC"/>
</dbReference>
<dbReference type="Pfam" id="PF00931">
    <property type="entry name" value="NB-ARC"/>
    <property type="match status" value="1"/>
</dbReference>
<reference evidence="11" key="1">
    <citation type="submission" date="2020-06" db="EMBL/GenBank/DDBJ databases">
        <authorList>
            <person name="Li T."/>
            <person name="Hu X."/>
            <person name="Zhang T."/>
            <person name="Song X."/>
            <person name="Zhang H."/>
            <person name="Dai N."/>
            <person name="Sheng W."/>
            <person name="Hou X."/>
            <person name="Wei L."/>
        </authorList>
    </citation>
    <scope>NUCLEOTIDE SEQUENCE</scope>
    <source>
        <strain evidence="11">G02</strain>
        <tissue evidence="11">Leaf</tissue>
    </source>
</reference>
<dbReference type="Pfam" id="PF23559">
    <property type="entry name" value="WHD_DRP"/>
    <property type="match status" value="1"/>
</dbReference>
<evidence type="ECO:0000256" key="4">
    <source>
        <dbReference type="ARBA" id="ARBA00022741"/>
    </source>
</evidence>
<proteinExistence type="inferred from homology"/>
<keyword evidence="6" id="KW-0067">ATP-binding</keyword>
<feature type="domain" description="Disease resistance R13L4/SHOC-2-like LRR" evidence="10">
    <location>
        <begin position="534"/>
        <end position="861"/>
    </location>
</feature>
<dbReference type="PANTHER" id="PTHR36766:SF45">
    <property type="entry name" value="NB-ARC DOMAIN-CONTAINING PROTEIN"/>
    <property type="match status" value="1"/>
</dbReference>
<protein>
    <submittedName>
        <fullName evidence="11">Disease resistance RPP13-like protein 1</fullName>
    </submittedName>
</protein>
<dbReference type="GO" id="GO:0051707">
    <property type="term" value="P:response to other organism"/>
    <property type="evidence" value="ECO:0007669"/>
    <property type="project" value="UniProtKB-ARBA"/>
</dbReference>
<evidence type="ECO:0000313" key="11">
    <source>
        <dbReference type="EMBL" id="KAL0425016.1"/>
    </source>
</evidence>
<evidence type="ECO:0000259" key="7">
    <source>
        <dbReference type="Pfam" id="PF00931"/>
    </source>
</evidence>
<dbReference type="InterPro" id="IPR041118">
    <property type="entry name" value="Rx_N"/>
</dbReference>
<organism evidence="11">
    <name type="scientific">Sesamum radiatum</name>
    <name type="common">Black benniseed</name>
    <dbReference type="NCBI Taxonomy" id="300843"/>
    <lineage>
        <taxon>Eukaryota</taxon>
        <taxon>Viridiplantae</taxon>
        <taxon>Streptophyta</taxon>
        <taxon>Embryophyta</taxon>
        <taxon>Tracheophyta</taxon>
        <taxon>Spermatophyta</taxon>
        <taxon>Magnoliopsida</taxon>
        <taxon>eudicotyledons</taxon>
        <taxon>Gunneridae</taxon>
        <taxon>Pentapetalae</taxon>
        <taxon>asterids</taxon>
        <taxon>lamiids</taxon>
        <taxon>Lamiales</taxon>
        <taxon>Pedaliaceae</taxon>
        <taxon>Sesamum</taxon>
    </lineage>
</organism>
<evidence type="ECO:0000256" key="5">
    <source>
        <dbReference type="ARBA" id="ARBA00022821"/>
    </source>
</evidence>
<evidence type="ECO:0000256" key="6">
    <source>
        <dbReference type="ARBA" id="ARBA00022840"/>
    </source>
</evidence>
<dbReference type="InterPro" id="IPR042197">
    <property type="entry name" value="Apaf_helical"/>
</dbReference>
<evidence type="ECO:0000259" key="10">
    <source>
        <dbReference type="Pfam" id="PF23598"/>
    </source>
</evidence>
<dbReference type="PRINTS" id="PR00364">
    <property type="entry name" value="DISEASERSIST"/>
</dbReference>
<keyword evidence="5" id="KW-0611">Plant defense</keyword>
<feature type="domain" description="NB-ARC" evidence="7">
    <location>
        <begin position="176"/>
        <end position="342"/>
    </location>
</feature>
<dbReference type="InterPro" id="IPR036388">
    <property type="entry name" value="WH-like_DNA-bd_sf"/>
</dbReference>
<keyword evidence="3" id="KW-0677">Repeat</keyword>
<comment type="similarity">
    <text evidence="1">Belongs to the disease resistance NB-LRR family.</text>
</comment>
<dbReference type="Gene3D" id="3.80.10.10">
    <property type="entry name" value="Ribonuclease Inhibitor"/>
    <property type="match status" value="1"/>
</dbReference>
<dbReference type="EMBL" id="JACGWJ010000004">
    <property type="protein sequence ID" value="KAL0425016.1"/>
    <property type="molecule type" value="Genomic_DNA"/>
</dbReference>
<dbReference type="InterPro" id="IPR038005">
    <property type="entry name" value="RX-like_CC"/>
</dbReference>
<dbReference type="Gene3D" id="1.10.10.10">
    <property type="entry name" value="Winged helix-like DNA-binding domain superfamily/Winged helix DNA-binding domain"/>
    <property type="match status" value="1"/>
</dbReference>
<evidence type="ECO:0000256" key="2">
    <source>
        <dbReference type="ARBA" id="ARBA00022614"/>
    </source>
</evidence>
<keyword evidence="4" id="KW-0547">Nucleotide-binding</keyword>
<dbReference type="SUPFAM" id="SSF52540">
    <property type="entry name" value="P-loop containing nucleoside triphosphate hydrolases"/>
    <property type="match status" value="1"/>
</dbReference>
<evidence type="ECO:0000259" key="8">
    <source>
        <dbReference type="Pfam" id="PF18052"/>
    </source>
</evidence>
<dbReference type="Gene3D" id="1.20.5.4130">
    <property type="match status" value="1"/>
</dbReference>
<dbReference type="CDD" id="cd14798">
    <property type="entry name" value="RX-CC_like"/>
    <property type="match status" value="1"/>
</dbReference>
<dbReference type="GO" id="GO:0005524">
    <property type="term" value="F:ATP binding"/>
    <property type="evidence" value="ECO:0007669"/>
    <property type="project" value="UniProtKB-KW"/>
</dbReference>
<dbReference type="InterPro" id="IPR027417">
    <property type="entry name" value="P-loop_NTPase"/>
</dbReference>
<dbReference type="GO" id="GO:0006952">
    <property type="term" value="P:defense response"/>
    <property type="evidence" value="ECO:0007669"/>
    <property type="project" value="UniProtKB-KW"/>
</dbReference>
<feature type="domain" description="Disease resistance N-terminal" evidence="8">
    <location>
        <begin position="3"/>
        <end position="89"/>
    </location>
</feature>
<feature type="domain" description="Disease resistance protein winged helix" evidence="9">
    <location>
        <begin position="428"/>
        <end position="501"/>
    </location>
</feature>